<name>A0ABD5AXA4_STACR</name>
<dbReference type="AlphaFoldDB" id="A0ABD5AXA4"/>
<comment type="caution">
    <text evidence="2">The sequence shown here is derived from an EMBL/GenBank/DDBJ whole genome shotgun (WGS) entry which is preliminary data.</text>
</comment>
<dbReference type="Proteomes" id="UP001240157">
    <property type="component" value="Unassembled WGS sequence"/>
</dbReference>
<gene>
    <name evidence="2" type="ORF">RCF65_07830</name>
</gene>
<keyword evidence="1" id="KW-1133">Transmembrane helix</keyword>
<keyword evidence="1" id="KW-0472">Membrane</keyword>
<evidence type="ECO:0000313" key="2">
    <source>
        <dbReference type="EMBL" id="MDQ7175893.1"/>
    </source>
</evidence>
<organism evidence="2 3">
    <name type="scientific">Staphylococcus chromogenes</name>
    <name type="common">Staphylococcus hyicus subsp. chromogenes</name>
    <dbReference type="NCBI Taxonomy" id="46126"/>
    <lineage>
        <taxon>Bacteria</taxon>
        <taxon>Bacillati</taxon>
        <taxon>Bacillota</taxon>
        <taxon>Bacilli</taxon>
        <taxon>Bacillales</taxon>
        <taxon>Staphylococcaceae</taxon>
        <taxon>Staphylococcus</taxon>
    </lineage>
</organism>
<feature type="transmembrane region" description="Helical" evidence="1">
    <location>
        <begin position="31"/>
        <end position="53"/>
    </location>
</feature>
<proteinExistence type="predicted"/>
<evidence type="ECO:0000256" key="1">
    <source>
        <dbReference type="SAM" id="Phobius"/>
    </source>
</evidence>
<protein>
    <submittedName>
        <fullName evidence="2">Uncharacterized protein</fullName>
    </submittedName>
</protein>
<reference evidence="2 3" key="1">
    <citation type="submission" date="2023-08" db="EMBL/GenBank/DDBJ databases">
        <title>Whole genome sequencing of Staphylococcus chromogenes NNSch 2386.</title>
        <authorList>
            <person name="Kropotov V.S."/>
            <person name="Boriskina E.V."/>
            <person name="Gordinskaya N.A."/>
            <person name="Shkurkina I.S."/>
            <person name="Kryazhev D.V."/>
            <person name="Alekseeva A.E."/>
            <person name="Makhova M.A."/>
        </authorList>
    </citation>
    <scope>NUCLEOTIDE SEQUENCE [LARGE SCALE GENOMIC DNA]</scope>
    <source>
        <strain evidence="2 3">NNSch 2386</strain>
    </source>
</reference>
<dbReference type="EMBL" id="JAVGJF010000047">
    <property type="protein sequence ID" value="MDQ7175893.1"/>
    <property type="molecule type" value="Genomic_DNA"/>
</dbReference>
<sequence length="57" mass="6531">MFALVVLLLFQFYFAFYYLLGEGASNGSPIMGLLSLILAFIVIAIMLSIRHYFKKHK</sequence>
<keyword evidence="1" id="KW-0812">Transmembrane</keyword>
<dbReference type="RefSeq" id="WP_229717292.1">
    <property type="nucleotide sequence ID" value="NZ_BMDK01000002.1"/>
</dbReference>
<evidence type="ECO:0000313" key="3">
    <source>
        <dbReference type="Proteomes" id="UP001240157"/>
    </source>
</evidence>
<accession>A0ABD5AXA4</accession>